<dbReference type="InterPro" id="IPR016193">
    <property type="entry name" value="Cytidine_deaminase-like"/>
</dbReference>
<evidence type="ECO:0000256" key="4">
    <source>
        <dbReference type="ARBA" id="ARBA00022679"/>
    </source>
</evidence>
<dbReference type="PANTHER" id="PTHR11692">
    <property type="entry name" value="BIFUNCTIONAL PURINE BIOSYNTHESIS PROTEIN PURH"/>
    <property type="match status" value="1"/>
</dbReference>
<dbReference type="EC" id="3.5.4.10" evidence="10"/>
<evidence type="ECO:0000256" key="3">
    <source>
        <dbReference type="ARBA" id="ARBA00007667"/>
    </source>
</evidence>
<comment type="catalytic activity">
    <reaction evidence="8 10">
        <text>(6R)-10-formyltetrahydrofolate + 5-amino-1-(5-phospho-beta-D-ribosyl)imidazole-4-carboxamide = 5-formamido-1-(5-phospho-D-ribosyl)imidazole-4-carboxamide + (6S)-5,6,7,8-tetrahydrofolate</text>
        <dbReference type="Rhea" id="RHEA:22192"/>
        <dbReference type="ChEBI" id="CHEBI:57453"/>
        <dbReference type="ChEBI" id="CHEBI:58467"/>
        <dbReference type="ChEBI" id="CHEBI:58475"/>
        <dbReference type="ChEBI" id="CHEBI:195366"/>
        <dbReference type="EC" id="2.1.2.3"/>
    </reaction>
</comment>
<dbReference type="OrthoDB" id="9802065at2"/>
<dbReference type="Gene3D" id="3.40.140.20">
    <property type="match status" value="2"/>
</dbReference>
<dbReference type="EC" id="2.1.2.3" evidence="10"/>
<evidence type="ECO:0000259" key="11">
    <source>
        <dbReference type="PROSITE" id="PS51855"/>
    </source>
</evidence>
<keyword evidence="5 10" id="KW-0658">Purine biosynthesis</keyword>
<dbReference type="InterPro" id="IPR024051">
    <property type="entry name" value="AICAR_Tfase_dup_dom_sf"/>
</dbReference>
<dbReference type="UniPathway" id="UPA00074">
    <property type="reaction ID" value="UER00133"/>
</dbReference>
<comment type="pathway">
    <text evidence="2 10">Purine metabolism; IMP biosynthesis via de novo pathway; 5-formamido-1-(5-phospho-D-ribosyl)imidazole-4-carboxamide from 5-amino-1-(5-phospho-D-ribosyl)imidazole-4-carboxamide (10-formyl THF route): step 1/1.</text>
</comment>
<evidence type="ECO:0000256" key="2">
    <source>
        <dbReference type="ARBA" id="ARBA00004954"/>
    </source>
</evidence>
<comment type="caution">
    <text evidence="12">The sequence shown here is derived from an EMBL/GenBank/DDBJ whole genome shotgun (WGS) entry which is preliminary data.</text>
</comment>
<dbReference type="EMBL" id="MQWD01000001">
    <property type="protein sequence ID" value="PAP78790.1"/>
    <property type="molecule type" value="Genomic_DNA"/>
</dbReference>
<dbReference type="InterPro" id="IPR036914">
    <property type="entry name" value="MGS-like_dom_sf"/>
</dbReference>
<dbReference type="SMART" id="SM00851">
    <property type="entry name" value="MGS"/>
    <property type="match status" value="1"/>
</dbReference>
<comment type="pathway">
    <text evidence="1 10">Purine metabolism; IMP biosynthesis via de novo pathway; IMP from 5-formamido-1-(5-phospho-D-ribosyl)imidazole-4-carboxamide: step 1/1.</text>
</comment>
<name>A0A271J611_9BACT</name>
<dbReference type="SUPFAM" id="SSF53927">
    <property type="entry name" value="Cytidine deaminase-like"/>
    <property type="match status" value="1"/>
</dbReference>
<comment type="domain">
    <text evidence="10">The IMP cyclohydrolase activity resides in the N-terminal region.</text>
</comment>
<sequence>MSAKDLPAPDDRYPVRRALLSVSDKAGLADFGQRLHALGVELLSTGGTARALREAGVPVTDVAAVTGFPEILDGRVKSLHPAIHGGILARRTDPDDLGQLEEHGIAPIDLVAVNLYPFREATAGGATDAVAAENVDIGGPGMLRAAAKNFAFVAAIVDPADYDAVADELEAHDGTLSMATRRRLAAKGFAHTADYDAAIAAFFAGDSPHLGIEADEAEAMPERFAVDLPKADDLRYGENPHQRAALYGDASGIYEVLHGKALSFNNLIDLTAALDLVKEFAGGPPTVAILKHTNPCGVGQADGLETAYHKAFATDRQSPFGGIVVVNRPLDQATAEAIDAVFTEIIIAPDFEDGVLDFLQQKKNRRLVSADLAASGDGRNVRTVSGGLLVQDPDAPLAADVRDGWTVPTERQPTEREWADLDFAWRVCKHVKSNAIVYARDGATLGIGAGQMSRIDASEIAVAKGAKSELDFAGCVVASDAFFPFADGLEAAAEAGATAAVQPGGSVRDDEVIAAADARGVAMAFTGRRHFRH</sequence>
<dbReference type="NCBIfam" id="TIGR00355">
    <property type="entry name" value="purH"/>
    <property type="match status" value="1"/>
</dbReference>
<dbReference type="SUPFAM" id="SSF52335">
    <property type="entry name" value="Methylglyoxal synthase-like"/>
    <property type="match status" value="1"/>
</dbReference>
<reference evidence="12 13" key="1">
    <citation type="submission" date="2016-11" db="EMBL/GenBank/DDBJ databases">
        <title>Study of marine rhodopsin-containing bacteria.</title>
        <authorList>
            <person name="Yoshizawa S."/>
            <person name="Kumagai Y."/>
            <person name="Kogure K."/>
        </authorList>
    </citation>
    <scope>NUCLEOTIDE SEQUENCE [LARGE SCALE GENOMIC DNA]</scope>
    <source>
        <strain evidence="12 13">SAORIC-28</strain>
    </source>
</reference>
<keyword evidence="6 10" id="KW-0378">Hydrolase</keyword>
<dbReference type="Pfam" id="PF01808">
    <property type="entry name" value="AICARFT_IMPCHas"/>
    <property type="match status" value="1"/>
</dbReference>
<comment type="catalytic activity">
    <reaction evidence="9 10">
        <text>IMP + H2O = 5-formamido-1-(5-phospho-D-ribosyl)imidazole-4-carboxamide</text>
        <dbReference type="Rhea" id="RHEA:18445"/>
        <dbReference type="ChEBI" id="CHEBI:15377"/>
        <dbReference type="ChEBI" id="CHEBI:58053"/>
        <dbReference type="ChEBI" id="CHEBI:58467"/>
        <dbReference type="EC" id="3.5.4.10"/>
    </reaction>
</comment>
<dbReference type="PIRSF" id="PIRSF000414">
    <property type="entry name" value="AICARFT_IMPCHas"/>
    <property type="match status" value="1"/>
</dbReference>
<dbReference type="GO" id="GO:0004643">
    <property type="term" value="F:phosphoribosylaminoimidazolecarboxamide formyltransferase activity"/>
    <property type="evidence" value="ECO:0007669"/>
    <property type="project" value="UniProtKB-UniRule"/>
</dbReference>
<evidence type="ECO:0000313" key="13">
    <source>
        <dbReference type="Proteomes" id="UP000216339"/>
    </source>
</evidence>
<dbReference type="AlphaFoldDB" id="A0A271J611"/>
<feature type="domain" description="MGS-like" evidence="11">
    <location>
        <begin position="6"/>
        <end position="157"/>
    </location>
</feature>
<dbReference type="Pfam" id="PF02142">
    <property type="entry name" value="MGS"/>
    <property type="match status" value="1"/>
</dbReference>
<keyword evidence="7 10" id="KW-0511">Multifunctional enzyme</keyword>
<dbReference type="InterPro" id="IPR011607">
    <property type="entry name" value="MGS-like_dom"/>
</dbReference>
<dbReference type="CDD" id="cd01421">
    <property type="entry name" value="IMPCH"/>
    <property type="match status" value="1"/>
</dbReference>
<protein>
    <recommendedName>
        <fullName evidence="10">Bifunctional purine biosynthesis protein PurH</fullName>
    </recommendedName>
    <domain>
        <recommendedName>
            <fullName evidence="10">Phosphoribosylaminoimidazolecarboxamide formyltransferase</fullName>
            <ecNumber evidence="10">2.1.2.3</ecNumber>
        </recommendedName>
        <alternativeName>
            <fullName evidence="10">AICAR transformylase</fullName>
        </alternativeName>
    </domain>
    <domain>
        <recommendedName>
            <fullName evidence="10">IMP cyclohydrolase</fullName>
            <ecNumber evidence="10">3.5.4.10</ecNumber>
        </recommendedName>
        <alternativeName>
            <fullName evidence="10">ATIC</fullName>
        </alternativeName>
        <alternativeName>
            <fullName evidence="10">IMP synthase</fullName>
        </alternativeName>
        <alternativeName>
            <fullName evidence="10">Inosinicase</fullName>
        </alternativeName>
    </domain>
</protein>
<dbReference type="Proteomes" id="UP000216339">
    <property type="component" value="Unassembled WGS sequence"/>
</dbReference>
<evidence type="ECO:0000313" key="12">
    <source>
        <dbReference type="EMBL" id="PAP78790.1"/>
    </source>
</evidence>
<organism evidence="12 13">
    <name type="scientific">Rubrivirga marina</name>
    <dbReference type="NCBI Taxonomy" id="1196024"/>
    <lineage>
        <taxon>Bacteria</taxon>
        <taxon>Pseudomonadati</taxon>
        <taxon>Rhodothermota</taxon>
        <taxon>Rhodothermia</taxon>
        <taxon>Rhodothermales</taxon>
        <taxon>Rubricoccaceae</taxon>
        <taxon>Rubrivirga</taxon>
    </lineage>
</organism>
<evidence type="ECO:0000256" key="7">
    <source>
        <dbReference type="ARBA" id="ARBA00023268"/>
    </source>
</evidence>
<evidence type="ECO:0000256" key="1">
    <source>
        <dbReference type="ARBA" id="ARBA00004844"/>
    </source>
</evidence>
<keyword evidence="13" id="KW-1185">Reference proteome</keyword>
<dbReference type="PANTHER" id="PTHR11692:SF0">
    <property type="entry name" value="BIFUNCTIONAL PURINE BIOSYNTHESIS PROTEIN ATIC"/>
    <property type="match status" value="1"/>
</dbReference>
<keyword evidence="4 10" id="KW-0808">Transferase</keyword>
<proteinExistence type="inferred from homology"/>
<dbReference type="GO" id="GO:0003937">
    <property type="term" value="F:IMP cyclohydrolase activity"/>
    <property type="evidence" value="ECO:0007669"/>
    <property type="project" value="UniProtKB-UniRule"/>
</dbReference>
<dbReference type="NCBIfam" id="NF002049">
    <property type="entry name" value="PRK00881.1"/>
    <property type="match status" value="1"/>
</dbReference>
<evidence type="ECO:0000256" key="5">
    <source>
        <dbReference type="ARBA" id="ARBA00022755"/>
    </source>
</evidence>
<dbReference type="FunFam" id="3.40.50.1380:FF:000001">
    <property type="entry name" value="Bifunctional purine biosynthesis protein PurH"/>
    <property type="match status" value="1"/>
</dbReference>
<evidence type="ECO:0000256" key="9">
    <source>
        <dbReference type="ARBA" id="ARBA00050687"/>
    </source>
</evidence>
<accession>A0A271J611</accession>
<gene>
    <name evidence="10" type="primary">purH</name>
    <name evidence="12" type="ORF">BSZ37_14665</name>
</gene>
<dbReference type="SMART" id="SM00798">
    <property type="entry name" value="AICARFT_IMPCHas"/>
    <property type="match status" value="1"/>
</dbReference>
<evidence type="ECO:0000256" key="10">
    <source>
        <dbReference type="HAMAP-Rule" id="MF_00139"/>
    </source>
</evidence>
<comment type="similarity">
    <text evidence="3 10">Belongs to the PurH family.</text>
</comment>
<dbReference type="HAMAP" id="MF_00139">
    <property type="entry name" value="PurH"/>
    <property type="match status" value="1"/>
</dbReference>
<evidence type="ECO:0000256" key="6">
    <source>
        <dbReference type="ARBA" id="ARBA00022801"/>
    </source>
</evidence>
<dbReference type="InterPro" id="IPR002695">
    <property type="entry name" value="PurH-like"/>
</dbReference>
<dbReference type="GO" id="GO:0006189">
    <property type="term" value="P:'de novo' IMP biosynthetic process"/>
    <property type="evidence" value="ECO:0007669"/>
    <property type="project" value="UniProtKB-UniRule"/>
</dbReference>
<dbReference type="Gene3D" id="3.40.50.1380">
    <property type="entry name" value="Methylglyoxal synthase-like domain"/>
    <property type="match status" value="1"/>
</dbReference>
<dbReference type="PROSITE" id="PS51855">
    <property type="entry name" value="MGS"/>
    <property type="match status" value="1"/>
</dbReference>
<dbReference type="FunFam" id="3.40.140.20:FF:000001">
    <property type="entry name" value="Bifunctional purine biosynthesis protein PurH"/>
    <property type="match status" value="1"/>
</dbReference>
<evidence type="ECO:0000256" key="8">
    <source>
        <dbReference type="ARBA" id="ARBA00050488"/>
    </source>
</evidence>
<dbReference type="GO" id="GO:0005829">
    <property type="term" value="C:cytosol"/>
    <property type="evidence" value="ECO:0007669"/>
    <property type="project" value="TreeGrafter"/>
</dbReference>